<dbReference type="Gene3D" id="3.40.50.450">
    <property type="match status" value="1"/>
</dbReference>
<dbReference type="SUPFAM" id="SSF102405">
    <property type="entry name" value="MCP/YpsA-like"/>
    <property type="match status" value="1"/>
</dbReference>
<organism evidence="3 4">
    <name type="scientific">Phytohabitans houttuyneae</name>
    <dbReference type="NCBI Taxonomy" id="1076126"/>
    <lineage>
        <taxon>Bacteria</taxon>
        <taxon>Bacillati</taxon>
        <taxon>Actinomycetota</taxon>
        <taxon>Actinomycetes</taxon>
        <taxon>Micromonosporales</taxon>
        <taxon>Micromonosporaceae</taxon>
    </lineage>
</organism>
<dbReference type="AlphaFoldDB" id="A0A6V8JXK8"/>
<dbReference type="Proteomes" id="UP000482800">
    <property type="component" value="Unassembled WGS sequence"/>
</dbReference>
<dbReference type="RefSeq" id="WP_173054872.1">
    <property type="nucleotide sequence ID" value="NZ_BLPF01000001.1"/>
</dbReference>
<dbReference type="PANTHER" id="PTHR43022:SF1">
    <property type="entry name" value="PROTEIN SMF"/>
    <property type="match status" value="1"/>
</dbReference>
<comment type="caution">
    <text evidence="3">The sequence shown here is derived from an EMBL/GenBank/DDBJ whole genome shotgun (WGS) entry which is preliminary data.</text>
</comment>
<sequence length="311" mass="32840">MDAVHSERSVRAALGWLAEPGDQRLQQVLQVHGPAEVGHLLSRGQVPVAVRAELRNLPRPLLWEQASAALARAERTGWRVVIPSDEQWPAGLSTVVDGWQPICLWACGPGQLPQLTTSVTVVGSRAATSYGQHLAAGLAGELAARGWTVVSTPAFGVDGCALRGALVADPARAVAVVPHGGDQIHPPQQRTLLGQLAERGLLVSAWPAGARPNHERRRVNLTLLAAMSAGTVVVEASLRSAAVQVARRAAAAGRLGMVVPGPVTSAMSAGCHHLLRTDGRIRLVTDVDDIVADLPHRGDQPRPGVWDDRHA</sequence>
<keyword evidence="4" id="KW-1185">Reference proteome</keyword>
<dbReference type="Pfam" id="PF02481">
    <property type="entry name" value="DNA_processg_A"/>
    <property type="match status" value="1"/>
</dbReference>
<feature type="domain" description="Smf/DprA SLOG" evidence="2">
    <location>
        <begin position="80"/>
        <end position="294"/>
    </location>
</feature>
<accession>A0A6V8JXK8</accession>
<evidence type="ECO:0000313" key="4">
    <source>
        <dbReference type="Proteomes" id="UP000482800"/>
    </source>
</evidence>
<proteinExistence type="inferred from homology"/>
<evidence type="ECO:0000256" key="1">
    <source>
        <dbReference type="ARBA" id="ARBA00006525"/>
    </source>
</evidence>
<dbReference type="PANTHER" id="PTHR43022">
    <property type="entry name" value="PROTEIN SMF"/>
    <property type="match status" value="1"/>
</dbReference>
<reference evidence="3 4" key="2">
    <citation type="submission" date="2020-03" db="EMBL/GenBank/DDBJ databases">
        <authorList>
            <person name="Ichikawa N."/>
            <person name="Kimura A."/>
            <person name="Kitahashi Y."/>
            <person name="Uohara A."/>
        </authorList>
    </citation>
    <scope>NUCLEOTIDE SEQUENCE [LARGE SCALE GENOMIC DNA]</scope>
    <source>
        <strain evidence="3 4">NBRC 108639</strain>
    </source>
</reference>
<dbReference type="GO" id="GO:0009294">
    <property type="term" value="P:DNA-mediated transformation"/>
    <property type="evidence" value="ECO:0007669"/>
    <property type="project" value="InterPro"/>
</dbReference>
<evidence type="ECO:0000313" key="3">
    <source>
        <dbReference type="EMBL" id="GFJ77462.1"/>
    </source>
</evidence>
<evidence type="ECO:0000259" key="2">
    <source>
        <dbReference type="Pfam" id="PF02481"/>
    </source>
</evidence>
<dbReference type="EMBL" id="BLPF01000001">
    <property type="protein sequence ID" value="GFJ77462.1"/>
    <property type="molecule type" value="Genomic_DNA"/>
</dbReference>
<gene>
    <name evidence="3" type="primary">dprA_1</name>
    <name evidence="3" type="ORF">Phou_016420</name>
</gene>
<protein>
    <submittedName>
        <fullName evidence="3">Putative DNA processing protein DprA</fullName>
    </submittedName>
</protein>
<comment type="similarity">
    <text evidence="1">Belongs to the DprA/Smf family.</text>
</comment>
<dbReference type="InterPro" id="IPR003488">
    <property type="entry name" value="DprA"/>
</dbReference>
<dbReference type="InterPro" id="IPR057666">
    <property type="entry name" value="DrpA_SLOG"/>
</dbReference>
<name>A0A6V8JXK8_9ACTN</name>
<reference evidence="3 4" key="1">
    <citation type="submission" date="2020-03" db="EMBL/GenBank/DDBJ databases">
        <title>Whole genome shotgun sequence of Phytohabitans houttuyneae NBRC 108639.</title>
        <authorList>
            <person name="Komaki H."/>
            <person name="Tamura T."/>
        </authorList>
    </citation>
    <scope>NUCLEOTIDE SEQUENCE [LARGE SCALE GENOMIC DNA]</scope>
    <source>
        <strain evidence="3 4">NBRC 108639</strain>
    </source>
</reference>